<dbReference type="PANTHER" id="PTHR47791">
    <property type="entry name" value="MEIOTICALLY UP-REGULATED GENE 191 PROTEIN"/>
    <property type="match status" value="1"/>
</dbReference>
<protein>
    <recommendedName>
        <fullName evidence="3">Glycosyl hydrolase</fullName>
    </recommendedName>
</protein>
<dbReference type="AlphaFoldDB" id="A0A5A5TEI3"/>
<dbReference type="SUPFAM" id="SSF48208">
    <property type="entry name" value="Six-hairpin glycosidases"/>
    <property type="match status" value="1"/>
</dbReference>
<sequence>MLNSYQTYVDAGIESLQQWYNPTQGLWDTTGWWNAANLLWVLLEYTEKTQTTGYLPIINHIFEVHHGGNCINDYYDDEGWWALSWIKAYDITGNTNYLTLARTIFADMQGGWDTTCGGGIWWSKERSYKNAIANELFFTVAARLYTRASTAPNAMDYFHWAYQEWTWFWNSGLINSYSLINDGLDHNCQNNGGVIWTYNQGVVLGGLVEMYQITHDESYRTVAENIADAAIMQLTDRMGILIEPCENGDCGADGPQFKGIFVRNLATLYQVLPKEIYRHFILTNAYSIVTSNRLAAHQFGLKWAGPVDNVDAARQGSALDTLVAAMSLNLT</sequence>
<reference evidence="1 2" key="1">
    <citation type="submission" date="2019-01" db="EMBL/GenBank/DDBJ databases">
        <title>Draft genome sequence of Dictyobacter sp. Uno17.</title>
        <authorList>
            <person name="Wang C.M."/>
            <person name="Zheng Y."/>
            <person name="Sakai Y."/>
            <person name="Abe K."/>
            <person name="Yokota A."/>
            <person name="Yabe S."/>
        </authorList>
    </citation>
    <scope>NUCLEOTIDE SEQUENCE [LARGE SCALE GENOMIC DNA]</scope>
    <source>
        <strain evidence="1 2">Uno17</strain>
    </source>
</reference>
<dbReference type="InterPro" id="IPR008928">
    <property type="entry name" value="6-hairpin_glycosidase_sf"/>
</dbReference>
<dbReference type="PANTHER" id="PTHR47791:SF1">
    <property type="entry name" value="ENDO MANNANASE, GH76 FAMILY (EUROFUNG)"/>
    <property type="match status" value="1"/>
</dbReference>
<keyword evidence="2" id="KW-1185">Reference proteome</keyword>
<gene>
    <name evidence="1" type="ORF">KDI_29830</name>
</gene>
<dbReference type="RefSeq" id="WP_149402362.1">
    <property type="nucleotide sequence ID" value="NZ_BIXY01000043.1"/>
</dbReference>
<dbReference type="OrthoDB" id="6387072at2"/>
<dbReference type="InterPro" id="IPR005198">
    <property type="entry name" value="Glyco_hydro_76"/>
</dbReference>
<dbReference type="EMBL" id="BIXY01000043">
    <property type="protein sequence ID" value="GCF09419.1"/>
    <property type="molecule type" value="Genomic_DNA"/>
</dbReference>
<dbReference type="Pfam" id="PF03663">
    <property type="entry name" value="Glyco_hydro_76"/>
    <property type="match status" value="1"/>
</dbReference>
<evidence type="ECO:0008006" key="3">
    <source>
        <dbReference type="Google" id="ProtNLM"/>
    </source>
</evidence>
<evidence type="ECO:0000313" key="2">
    <source>
        <dbReference type="Proteomes" id="UP000322530"/>
    </source>
</evidence>
<dbReference type="GO" id="GO:0005975">
    <property type="term" value="P:carbohydrate metabolic process"/>
    <property type="evidence" value="ECO:0007669"/>
    <property type="project" value="InterPro"/>
</dbReference>
<dbReference type="Proteomes" id="UP000322530">
    <property type="component" value="Unassembled WGS sequence"/>
</dbReference>
<comment type="caution">
    <text evidence="1">The sequence shown here is derived from an EMBL/GenBank/DDBJ whole genome shotgun (WGS) entry which is preliminary data.</text>
</comment>
<dbReference type="InterPro" id="IPR053169">
    <property type="entry name" value="MUG_Protein"/>
</dbReference>
<proteinExistence type="predicted"/>
<evidence type="ECO:0000313" key="1">
    <source>
        <dbReference type="EMBL" id="GCF09419.1"/>
    </source>
</evidence>
<organism evidence="1 2">
    <name type="scientific">Dictyobacter arantiisoli</name>
    <dbReference type="NCBI Taxonomy" id="2014874"/>
    <lineage>
        <taxon>Bacteria</taxon>
        <taxon>Bacillati</taxon>
        <taxon>Chloroflexota</taxon>
        <taxon>Ktedonobacteria</taxon>
        <taxon>Ktedonobacterales</taxon>
        <taxon>Dictyobacteraceae</taxon>
        <taxon>Dictyobacter</taxon>
    </lineage>
</organism>
<accession>A0A5A5TEI3</accession>
<dbReference type="Gene3D" id="1.50.10.20">
    <property type="match status" value="1"/>
</dbReference>
<name>A0A5A5TEI3_9CHLR</name>